<feature type="binding site" evidence="5">
    <location>
        <begin position="174"/>
        <end position="177"/>
    </location>
    <ligand>
        <name>substrate</name>
    </ligand>
</feature>
<sequence length="257" mass="28683">MRRRALLVGFCSFRSSRSWTSYRSSYHRADTDAIAVSIFSETHRQSTAVVPSTSSSAMAFSSAAADRNPLAESRSPTLPKQQQQFFGLFRIPDEHIFYRSPSSLTVAFVNLRPIVPGHVLVCPQRSVDTVRLSDLTEEEYDDLWRSVRIVQKAIENFHGCGSSNVAVQDGAGAGQSVPHVHVHVLPRKAGDFDRNDEVYDLLQEWAPTDRLAAVKKERVEGLEVPEDGERVDRTAEVMAQEAEDYKSLITRTASDNS</sequence>
<dbReference type="InterPro" id="IPR019808">
    <property type="entry name" value="Histidine_triad_CS"/>
</dbReference>
<feature type="short sequence motif" description="Histidine triad motif" evidence="4 7">
    <location>
        <begin position="179"/>
        <end position="183"/>
    </location>
</feature>
<feature type="binding site" evidence="5">
    <location>
        <position position="183"/>
    </location>
    <ligand>
        <name>substrate</name>
    </ligand>
</feature>
<feature type="site" description="Important for induction of apoptosis" evidence="6">
    <location>
        <position position="199"/>
    </location>
</feature>
<dbReference type="PROSITE" id="PS00892">
    <property type="entry name" value="HIT_1"/>
    <property type="match status" value="1"/>
</dbReference>
<feature type="active site" description="Tele-AMP-histidine intermediate" evidence="3">
    <location>
        <position position="181"/>
    </location>
</feature>
<evidence type="ECO:0000256" key="3">
    <source>
        <dbReference type="PIRSR" id="PIRSR601310-1"/>
    </source>
</evidence>
<evidence type="ECO:0000313" key="9">
    <source>
        <dbReference type="EMBL" id="CAD8888757.1"/>
    </source>
</evidence>
<dbReference type="PANTHER" id="PTHR46243">
    <property type="entry name" value="BIS(5'-ADENOSYL)-TRIPHOSPHATASE"/>
    <property type="match status" value="1"/>
</dbReference>
<dbReference type="PROSITE" id="PS51084">
    <property type="entry name" value="HIT_2"/>
    <property type="match status" value="1"/>
</dbReference>
<evidence type="ECO:0000256" key="1">
    <source>
        <dbReference type="ARBA" id="ARBA00022741"/>
    </source>
</evidence>
<dbReference type="AlphaFoldDB" id="A0A7S1BIQ7"/>
<dbReference type="InterPro" id="IPR011146">
    <property type="entry name" value="HIT-like"/>
</dbReference>
<keyword evidence="1" id="KW-0547">Nucleotide-binding</keyword>
<dbReference type="InterPro" id="IPR036265">
    <property type="entry name" value="HIT-like_sf"/>
</dbReference>
<gene>
    <name evidence="9" type="ORF">CHYS00102_LOCUS15957</name>
</gene>
<feature type="domain" description="HIT" evidence="8">
    <location>
        <begin position="84"/>
        <end position="194"/>
    </location>
</feature>
<evidence type="ECO:0000256" key="6">
    <source>
        <dbReference type="PIRSR" id="PIRSR639383-3"/>
    </source>
</evidence>
<reference evidence="9" key="1">
    <citation type="submission" date="2021-01" db="EMBL/GenBank/DDBJ databases">
        <authorList>
            <person name="Corre E."/>
            <person name="Pelletier E."/>
            <person name="Niang G."/>
            <person name="Scheremetjew M."/>
            <person name="Finn R."/>
            <person name="Kale V."/>
            <person name="Holt S."/>
            <person name="Cochrane G."/>
            <person name="Meng A."/>
            <person name="Brown T."/>
            <person name="Cohen L."/>
        </authorList>
    </citation>
    <scope>NUCLEOTIDE SEQUENCE</scope>
    <source>
        <strain evidence="9">308</strain>
    </source>
</reference>
<evidence type="ECO:0000256" key="7">
    <source>
        <dbReference type="PROSITE-ProRule" id="PRU00464"/>
    </source>
</evidence>
<dbReference type="GO" id="GO:0016787">
    <property type="term" value="F:hydrolase activity"/>
    <property type="evidence" value="ECO:0007669"/>
    <property type="project" value="UniProtKB-KW"/>
</dbReference>
<dbReference type="Pfam" id="PF01230">
    <property type="entry name" value="HIT"/>
    <property type="match status" value="1"/>
</dbReference>
<dbReference type="Gene3D" id="3.30.428.10">
    <property type="entry name" value="HIT-like"/>
    <property type="match status" value="1"/>
</dbReference>
<proteinExistence type="predicted"/>
<feature type="binding site" evidence="5">
    <location>
        <position position="168"/>
    </location>
    <ligand>
        <name>substrate</name>
    </ligand>
</feature>
<protein>
    <recommendedName>
        <fullName evidence="8">HIT domain-containing protein</fullName>
    </recommendedName>
</protein>
<dbReference type="GO" id="GO:0000166">
    <property type="term" value="F:nucleotide binding"/>
    <property type="evidence" value="ECO:0007669"/>
    <property type="project" value="UniProtKB-KW"/>
</dbReference>
<organism evidence="9">
    <name type="scientific">Corethron hystrix</name>
    <dbReference type="NCBI Taxonomy" id="216773"/>
    <lineage>
        <taxon>Eukaryota</taxon>
        <taxon>Sar</taxon>
        <taxon>Stramenopiles</taxon>
        <taxon>Ochrophyta</taxon>
        <taxon>Bacillariophyta</taxon>
        <taxon>Coscinodiscophyceae</taxon>
        <taxon>Corethrophycidae</taxon>
        <taxon>Corethrales</taxon>
        <taxon>Corethraceae</taxon>
        <taxon>Corethron</taxon>
    </lineage>
</organism>
<dbReference type="FunFam" id="3.30.428.10:FF:000011">
    <property type="entry name" value="Fragile histidine triad"/>
    <property type="match status" value="1"/>
</dbReference>
<dbReference type="SUPFAM" id="SSF54197">
    <property type="entry name" value="HIT-like"/>
    <property type="match status" value="1"/>
</dbReference>
<dbReference type="InterPro" id="IPR001310">
    <property type="entry name" value="Histidine_triad_HIT"/>
</dbReference>
<evidence type="ECO:0000256" key="5">
    <source>
        <dbReference type="PIRSR" id="PIRSR639383-2"/>
    </source>
</evidence>
<evidence type="ECO:0000259" key="8">
    <source>
        <dbReference type="PROSITE" id="PS51084"/>
    </source>
</evidence>
<dbReference type="InterPro" id="IPR039383">
    <property type="entry name" value="FHIT"/>
</dbReference>
<dbReference type="PANTHER" id="PTHR46243:SF1">
    <property type="entry name" value="BIS(5'-ADENOSYL)-TRIPHOSPHATASE"/>
    <property type="match status" value="1"/>
</dbReference>
<accession>A0A7S1BIQ7</accession>
<dbReference type="InterPro" id="IPR051884">
    <property type="entry name" value="Bis(5'-adenosyl)-TPase_reg"/>
</dbReference>
<keyword evidence="2" id="KW-0378">Hydrolase</keyword>
<dbReference type="CDD" id="cd01275">
    <property type="entry name" value="FHIT"/>
    <property type="match status" value="1"/>
</dbReference>
<dbReference type="EMBL" id="HBFR01022181">
    <property type="protein sequence ID" value="CAD8888757.1"/>
    <property type="molecule type" value="Transcribed_RNA"/>
</dbReference>
<evidence type="ECO:0000256" key="2">
    <source>
        <dbReference type="ARBA" id="ARBA00022801"/>
    </source>
</evidence>
<name>A0A7S1BIQ7_9STRA</name>
<feature type="binding site" evidence="5">
    <location>
        <position position="110"/>
    </location>
    <ligand>
        <name>substrate</name>
    </ligand>
</feature>
<dbReference type="PRINTS" id="PR00332">
    <property type="entry name" value="HISTRIAD"/>
</dbReference>
<evidence type="ECO:0000256" key="4">
    <source>
        <dbReference type="PIRSR" id="PIRSR601310-3"/>
    </source>
</evidence>